<keyword evidence="2" id="KW-0067">ATP-binding</keyword>
<feature type="domain" description="PAS" evidence="7">
    <location>
        <begin position="10"/>
        <end position="58"/>
    </location>
</feature>
<accession>A0ABS6JNB6</accession>
<evidence type="ECO:0000256" key="1">
    <source>
        <dbReference type="ARBA" id="ARBA00022741"/>
    </source>
</evidence>
<dbReference type="SUPFAM" id="SSF46689">
    <property type="entry name" value="Homeodomain-like"/>
    <property type="match status" value="1"/>
</dbReference>
<evidence type="ECO:0000313" key="8">
    <source>
        <dbReference type="EMBL" id="MBU9720051.1"/>
    </source>
</evidence>
<dbReference type="InterPro" id="IPR027417">
    <property type="entry name" value="P-loop_NTPase"/>
</dbReference>
<dbReference type="PRINTS" id="PR01590">
    <property type="entry name" value="HTHFIS"/>
</dbReference>
<dbReference type="CDD" id="cd00130">
    <property type="entry name" value="PAS"/>
    <property type="match status" value="1"/>
</dbReference>
<dbReference type="Pfam" id="PF25601">
    <property type="entry name" value="AAA_lid_14"/>
    <property type="match status" value="1"/>
</dbReference>
<dbReference type="InterPro" id="IPR035965">
    <property type="entry name" value="PAS-like_dom_sf"/>
</dbReference>
<evidence type="ECO:0000256" key="2">
    <source>
        <dbReference type="ARBA" id="ARBA00022840"/>
    </source>
</evidence>
<dbReference type="SMART" id="SM00091">
    <property type="entry name" value="PAS"/>
    <property type="match status" value="1"/>
</dbReference>
<reference evidence="8 9" key="1">
    <citation type="submission" date="2021-06" db="EMBL/GenBank/DDBJ databases">
        <title>Bacillus sp. RD4P76, an endophyte from a halophyte.</title>
        <authorList>
            <person name="Sun J.-Q."/>
        </authorList>
    </citation>
    <scope>NUCLEOTIDE SEQUENCE [LARGE SCALE GENOMIC DNA]</scope>
    <source>
        <strain evidence="8 9">JCM 17098</strain>
    </source>
</reference>
<dbReference type="Pfam" id="PF02954">
    <property type="entry name" value="HTH_8"/>
    <property type="match status" value="1"/>
</dbReference>
<dbReference type="NCBIfam" id="TIGR00229">
    <property type="entry name" value="sensory_box"/>
    <property type="match status" value="1"/>
</dbReference>
<dbReference type="SUPFAM" id="SSF55785">
    <property type="entry name" value="PYP-like sensor domain (PAS domain)"/>
    <property type="match status" value="1"/>
</dbReference>
<dbReference type="PROSITE" id="PS50112">
    <property type="entry name" value="PAS"/>
    <property type="match status" value="1"/>
</dbReference>
<dbReference type="PROSITE" id="PS00688">
    <property type="entry name" value="SIGMA54_INTERACT_3"/>
    <property type="match status" value="1"/>
</dbReference>
<dbReference type="InterPro" id="IPR002078">
    <property type="entry name" value="Sigma_54_int"/>
</dbReference>
<dbReference type="InterPro" id="IPR002197">
    <property type="entry name" value="HTH_Fis"/>
</dbReference>
<dbReference type="PANTHER" id="PTHR32071:SF74">
    <property type="entry name" value="TRANSCRIPTIONAL ACTIVATOR ROCR"/>
    <property type="match status" value="1"/>
</dbReference>
<dbReference type="Gene3D" id="1.10.10.60">
    <property type="entry name" value="Homeodomain-like"/>
    <property type="match status" value="1"/>
</dbReference>
<protein>
    <submittedName>
        <fullName evidence="8">Sigma 54-interacting transcriptional regulator</fullName>
    </submittedName>
</protein>
<dbReference type="InterPro" id="IPR058031">
    <property type="entry name" value="AAA_lid_NorR"/>
</dbReference>
<dbReference type="CDD" id="cd00009">
    <property type="entry name" value="AAA"/>
    <property type="match status" value="1"/>
</dbReference>
<evidence type="ECO:0000256" key="5">
    <source>
        <dbReference type="ARBA" id="ARBA00023163"/>
    </source>
</evidence>
<organism evidence="8 9">
    <name type="scientific">Evansella alkalicola</name>
    <dbReference type="NCBI Taxonomy" id="745819"/>
    <lineage>
        <taxon>Bacteria</taxon>
        <taxon>Bacillati</taxon>
        <taxon>Bacillota</taxon>
        <taxon>Bacilli</taxon>
        <taxon>Bacillales</taxon>
        <taxon>Bacillaceae</taxon>
        <taxon>Evansella</taxon>
    </lineage>
</organism>
<comment type="caution">
    <text evidence="8">The sequence shown here is derived from an EMBL/GenBank/DDBJ whole genome shotgun (WGS) entry which is preliminary data.</text>
</comment>
<evidence type="ECO:0000259" key="7">
    <source>
        <dbReference type="PROSITE" id="PS50112"/>
    </source>
</evidence>
<dbReference type="Pfam" id="PF00989">
    <property type="entry name" value="PAS"/>
    <property type="match status" value="1"/>
</dbReference>
<dbReference type="SMART" id="SM00382">
    <property type="entry name" value="AAA"/>
    <property type="match status" value="1"/>
</dbReference>
<dbReference type="InterPro" id="IPR025944">
    <property type="entry name" value="Sigma_54_int_dom_CS"/>
</dbReference>
<sequence length="483" mass="54785">MSLFATDMDTKVMLKAILSSIDEGIHVIDNKGKTIYYNDIAADNDGLTVDEVVGRPLLDVFPSLSQQTSTMIKVIETGKPIFNQQQTYRNLRGKLIDTVNTTIPIIVQEKIIGAVEIAKDYSRIKELSHKLLDLQTKIDHRKEKALTIDDKQATYRFEDILTNDTAMYELINKAKKIAETSSPVFVYGETGTGKELLVQGIHQASPRTQGPFISQNCAAIPPTLLESMIFGTSKGSFTGSDNREGLFELAHGGTLFLDEIHTLPYDLQAKLLRVLEDGVIRRVGATNSVKTDVRVIVATNEDPIQLLDKGTLRKDLYYRLNVVQLTLPPLRKRLGDIEDLVHHFILNYNHSFNKSVKGISPEALSILKNYDWPGNIRELQHTIEAAMNVVEGPTMIHKRYLPKVILEHTKERNHNNLENKNSSFFNQDDIDKSHSLKEMIELIEKRLIEEILHKVEGNIQQAAKHLKIPRQTLQYKVQKYELK</sequence>
<dbReference type="Gene3D" id="1.10.8.60">
    <property type="match status" value="1"/>
</dbReference>
<keyword evidence="9" id="KW-1185">Reference proteome</keyword>
<dbReference type="InterPro" id="IPR025943">
    <property type="entry name" value="Sigma_54_int_dom_ATP-bd_2"/>
</dbReference>
<dbReference type="PROSITE" id="PS00675">
    <property type="entry name" value="SIGMA54_INTERACT_1"/>
    <property type="match status" value="1"/>
</dbReference>
<dbReference type="PROSITE" id="PS50045">
    <property type="entry name" value="SIGMA54_INTERACT_4"/>
    <property type="match status" value="1"/>
</dbReference>
<keyword evidence="3" id="KW-0805">Transcription regulation</keyword>
<gene>
    <name evidence="8" type="ORF">KS407_01175</name>
</gene>
<dbReference type="InterPro" id="IPR013767">
    <property type="entry name" value="PAS_fold"/>
</dbReference>
<dbReference type="PANTHER" id="PTHR32071">
    <property type="entry name" value="TRANSCRIPTIONAL REGULATORY PROTEIN"/>
    <property type="match status" value="1"/>
</dbReference>
<name>A0ABS6JNB6_9BACI</name>
<dbReference type="Pfam" id="PF00158">
    <property type="entry name" value="Sigma54_activat"/>
    <property type="match status" value="1"/>
</dbReference>
<dbReference type="Proteomes" id="UP000790580">
    <property type="component" value="Unassembled WGS sequence"/>
</dbReference>
<dbReference type="Gene3D" id="3.30.450.20">
    <property type="entry name" value="PAS domain"/>
    <property type="match status" value="1"/>
</dbReference>
<dbReference type="PROSITE" id="PS00676">
    <property type="entry name" value="SIGMA54_INTERACT_2"/>
    <property type="match status" value="1"/>
</dbReference>
<evidence type="ECO:0000313" key="9">
    <source>
        <dbReference type="Proteomes" id="UP000790580"/>
    </source>
</evidence>
<dbReference type="EMBL" id="JAHQCR010000010">
    <property type="protein sequence ID" value="MBU9720051.1"/>
    <property type="molecule type" value="Genomic_DNA"/>
</dbReference>
<keyword evidence="1" id="KW-0547">Nucleotide-binding</keyword>
<dbReference type="InterPro" id="IPR003593">
    <property type="entry name" value="AAA+_ATPase"/>
</dbReference>
<dbReference type="InterPro" id="IPR000014">
    <property type="entry name" value="PAS"/>
</dbReference>
<proteinExistence type="predicted"/>
<dbReference type="SUPFAM" id="SSF52540">
    <property type="entry name" value="P-loop containing nucleoside triphosphate hydrolases"/>
    <property type="match status" value="1"/>
</dbReference>
<dbReference type="InterPro" id="IPR025662">
    <property type="entry name" value="Sigma_54_int_dom_ATP-bd_1"/>
</dbReference>
<evidence type="ECO:0000256" key="3">
    <source>
        <dbReference type="ARBA" id="ARBA00023015"/>
    </source>
</evidence>
<keyword evidence="4" id="KW-0238">DNA-binding</keyword>
<dbReference type="Gene3D" id="3.40.50.300">
    <property type="entry name" value="P-loop containing nucleotide triphosphate hydrolases"/>
    <property type="match status" value="1"/>
</dbReference>
<evidence type="ECO:0000256" key="4">
    <source>
        <dbReference type="ARBA" id="ARBA00023125"/>
    </source>
</evidence>
<evidence type="ECO:0000259" key="6">
    <source>
        <dbReference type="PROSITE" id="PS50045"/>
    </source>
</evidence>
<feature type="domain" description="Sigma-54 factor interaction" evidence="6">
    <location>
        <begin position="160"/>
        <end position="388"/>
    </location>
</feature>
<keyword evidence="5" id="KW-0804">Transcription</keyword>
<dbReference type="InterPro" id="IPR009057">
    <property type="entry name" value="Homeodomain-like_sf"/>
</dbReference>